<reference evidence="2 3" key="1">
    <citation type="submission" date="2019-10" db="EMBL/GenBank/DDBJ databases">
        <authorList>
            <person name="Palmer J.M."/>
        </authorList>
    </citation>
    <scope>NUCLEOTIDE SEQUENCE [LARGE SCALE GENOMIC DNA]</scope>
    <source>
        <strain evidence="2 3">TWF730</strain>
    </source>
</reference>
<accession>A0AAV9UBY8</accession>
<dbReference type="InterPro" id="IPR001810">
    <property type="entry name" value="F-box_dom"/>
</dbReference>
<comment type="caution">
    <text evidence="2">The sequence shown here is derived from an EMBL/GenBank/DDBJ whole genome shotgun (WGS) entry which is preliminary data.</text>
</comment>
<dbReference type="Pfam" id="PF00646">
    <property type="entry name" value="F-box"/>
    <property type="match status" value="1"/>
</dbReference>
<dbReference type="Proteomes" id="UP001373714">
    <property type="component" value="Unassembled WGS sequence"/>
</dbReference>
<protein>
    <recommendedName>
        <fullName evidence="1">F-box domain-containing protein</fullName>
    </recommendedName>
</protein>
<name>A0AAV9UBY8_9PEZI</name>
<dbReference type="InterPro" id="IPR036047">
    <property type="entry name" value="F-box-like_dom_sf"/>
</dbReference>
<proteinExistence type="predicted"/>
<dbReference type="SUPFAM" id="SSF81383">
    <property type="entry name" value="F-box domain"/>
    <property type="match status" value="1"/>
</dbReference>
<sequence length="441" mass="50706">MAIPGIPGPLLPIKLKYKASNFVQNCLRKVQQEQRTDIGDDDNSNASRWRGRFDMGQYLRLTSPINLSMPQDFTINIKSRFKYFMQNKLSKLAALRSRPTASRNTAGGCAEEGIIRPSIPTFSPFTALPPSIMLKVLQQLPPASLPSLLQVNKATRALILENYHLVLSYPHIITSKYEFYPLKLPFPDWWTHNSDRSSHLCQFFNAWWRVKMYEDCYIVLAEVLADEYIGYWKTMAESNPRLREVYEEVESIGWDGFKRLMLLELAKESFDRGVDGNAAQYLEDLVADGSLKRHHRKVQITKQGKEKAVEGYNWDQDSVFRGFRGDTGTNAAKLAISLTTSNIDISVILKQSLTFAIHKTVLEEVNYSFPTVKLRKLHPVQLLELLRVRVPPWSWVQENQIEQLKRVFVMSSQSREDIGRYRSEWGDMRDVVEGVLRAGVI</sequence>
<organism evidence="2 3">
    <name type="scientific">Orbilia blumenaviensis</name>
    <dbReference type="NCBI Taxonomy" id="1796055"/>
    <lineage>
        <taxon>Eukaryota</taxon>
        <taxon>Fungi</taxon>
        <taxon>Dikarya</taxon>
        <taxon>Ascomycota</taxon>
        <taxon>Pezizomycotina</taxon>
        <taxon>Orbiliomycetes</taxon>
        <taxon>Orbiliales</taxon>
        <taxon>Orbiliaceae</taxon>
        <taxon>Orbilia</taxon>
    </lineage>
</organism>
<evidence type="ECO:0000313" key="2">
    <source>
        <dbReference type="EMBL" id="KAK6338537.1"/>
    </source>
</evidence>
<dbReference type="PROSITE" id="PS50181">
    <property type="entry name" value="FBOX"/>
    <property type="match status" value="1"/>
</dbReference>
<evidence type="ECO:0000259" key="1">
    <source>
        <dbReference type="PROSITE" id="PS50181"/>
    </source>
</evidence>
<keyword evidence="3" id="KW-1185">Reference proteome</keyword>
<evidence type="ECO:0000313" key="3">
    <source>
        <dbReference type="Proteomes" id="UP001373714"/>
    </source>
</evidence>
<dbReference type="AlphaFoldDB" id="A0AAV9UBY8"/>
<gene>
    <name evidence="2" type="ORF">TWF730_002600</name>
</gene>
<dbReference type="EMBL" id="JAVHNS010000012">
    <property type="protein sequence ID" value="KAK6338537.1"/>
    <property type="molecule type" value="Genomic_DNA"/>
</dbReference>
<feature type="domain" description="F-box" evidence="1">
    <location>
        <begin position="122"/>
        <end position="172"/>
    </location>
</feature>